<organism evidence="13 14">
    <name type="scientific">Kribbella italica</name>
    <dbReference type="NCBI Taxonomy" id="1540520"/>
    <lineage>
        <taxon>Bacteria</taxon>
        <taxon>Bacillati</taxon>
        <taxon>Actinomycetota</taxon>
        <taxon>Actinomycetes</taxon>
        <taxon>Propionibacteriales</taxon>
        <taxon>Kribbellaceae</taxon>
        <taxon>Kribbella</taxon>
    </lineage>
</organism>
<evidence type="ECO:0000259" key="12">
    <source>
        <dbReference type="Pfam" id="PF11975"/>
    </source>
</evidence>
<evidence type="ECO:0000256" key="3">
    <source>
        <dbReference type="ARBA" id="ARBA00022801"/>
    </source>
</evidence>
<dbReference type="PRINTS" id="PR00732">
    <property type="entry name" value="GLHYDRLASE4"/>
</dbReference>
<comment type="similarity">
    <text evidence="1 11">Belongs to the glycosyl hydrolase 4 family.</text>
</comment>
<dbReference type="InterPro" id="IPR019802">
    <property type="entry name" value="GlycHydrolase_4_CS"/>
</dbReference>
<gene>
    <name evidence="13" type="ORF">HDA39_003198</name>
</gene>
<keyword evidence="6 11" id="KW-0326">Glycosidase</keyword>
<dbReference type="CDD" id="cd05296">
    <property type="entry name" value="GH4_P_beta_glucosidase"/>
    <property type="match status" value="1"/>
</dbReference>
<feature type="binding site" evidence="8">
    <location>
        <position position="144"/>
    </location>
    <ligand>
        <name>substrate</name>
    </ligand>
</feature>
<evidence type="ECO:0000256" key="9">
    <source>
        <dbReference type="PIRSR" id="PIRSR601088-3"/>
    </source>
</evidence>
<dbReference type="GO" id="GO:0046872">
    <property type="term" value="F:metal ion binding"/>
    <property type="evidence" value="ECO:0007669"/>
    <property type="project" value="UniProtKB-KW"/>
</dbReference>
<dbReference type="Gene3D" id="3.40.50.720">
    <property type="entry name" value="NAD(P)-binding Rossmann-like Domain"/>
    <property type="match status" value="1"/>
</dbReference>
<keyword evidence="14" id="KW-1185">Reference proteome</keyword>
<keyword evidence="3 11" id="KW-0378">Hydrolase</keyword>
<dbReference type="EC" id="3.2.1.86" evidence="13"/>
<dbReference type="AlphaFoldDB" id="A0A7W9J6F0"/>
<comment type="cofactor">
    <cofactor evidence="11">
        <name>NAD(+)</name>
        <dbReference type="ChEBI" id="CHEBI:57540"/>
    </cofactor>
    <text evidence="11">Binds 1 NAD(+) per subunit.</text>
</comment>
<dbReference type="PANTHER" id="PTHR32092:SF5">
    <property type="entry name" value="6-PHOSPHO-BETA-GLUCOSIDASE"/>
    <property type="match status" value="1"/>
</dbReference>
<feature type="domain" description="Glycosyl hydrolase family 4 C-terminal" evidence="12">
    <location>
        <begin position="190"/>
        <end position="422"/>
    </location>
</feature>
<feature type="binding site" evidence="9">
    <location>
        <position position="165"/>
    </location>
    <ligand>
        <name>Mn(2+)</name>
        <dbReference type="ChEBI" id="CHEBI:29035"/>
    </ligand>
</feature>
<dbReference type="GO" id="GO:0008706">
    <property type="term" value="F:6-phospho-beta-glucosidase activity"/>
    <property type="evidence" value="ECO:0007669"/>
    <property type="project" value="UniProtKB-EC"/>
</dbReference>
<name>A0A7W9J6F0_9ACTN</name>
<reference evidence="13 14" key="1">
    <citation type="submission" date="2020-08" db="EMBL/GenBank/DDBJ databases">
        <title>Sequencing the genomes of 1000 actinobacteria strains.</title>
        <authorList>
            <person name="Klenk H.-P."/>
        </authorList>
    </citation>
    <scope>NUCLEOTIDE SEQUENCE [LARGE SCALE GENOMIC DNA]</scope>
    <source>
        <strain evidence="13 14">DSM 28967</strain>
    </source>
</reference>
<keyword evidence="5 9" id="KW-0464">Manganese</keyword>
<keyword evidence="2 9" id="KW-0479">Metal-binding</keyword>
<keyword evidence="9" id="KW-0533">Nickel</keyword>
<protein>
    <submittedName>
        <fullName evidence="13">6-phospho-beta-glucosidase</fullName>
        <ecNumber evidence="13">3.2.1.86</ecNumber>
    </submittedName>
</protein>
<proteinExistence type="inferred from homology"/>
<evidence type="ECO:0000313" key="13">
    <source>
        <dbReference type="EMBL" id="MBB5836464.1"/>
    </source>
</evidence>
<dbReference type="GO" id="GO:0016616">
    <property type="term" value="F:oxidoreductase activity, acting on the CH-OH group of donors, NAD or NADP as acceptor"/>
    <property type="evidence" value="ECO:0007669"/>
    <property type="project" value="InterPro"/>
</dbReference>
<evidence type="ECO:0000256" key="4">
    <source>
        <dbReference type="ARBA" id="ARBA00023027"/>
    </source>
</evidence>
<evidence type="ECO:0000256" key="1">
    <source>
        <dbReference type="ARBA" id="ARBA00010141"/>
    </source>
</evidence>
<dbReference type="SUPFAM" id="SSF56327">
    <property type="entry name" value="LDH C-terminal domain-like"/>
    <property type="match status" value="1"/>
</dbReference>
<feature type="active site" description="Proton acceptor" evidence="7">
    <location>
        <position position="244"/>
    </location>
</feature>
<keyword evidence="4 11" id="KW-0520">NAD</keyword>
<dbReference type="Proteomes" id="UP000549971">
    <property type="component" value="Unassembled WGS sequence"/>
</dbReference>
<evidence type="ECO:0000256" key="6">
    <source>
        <dbReference type="ARBA" id="ARBA00023295"/>
    </source>
</evidence>
<dbReference type="EMBL" id="JACHMY010000001">
    <property type="protein sequence ID" value="MBB5836464.1"/>
    <property type="molecule type" value="Genomic_DNA"/>
</dbReference>
<evidence type="ECO:0000256" key="10">
    <source>
        <dbReference type="PIRSR" id="PIRSR601088-4"/>
    </source>
</evidence>
<evidence type="ECO:0000256" key="5">
    <source>
        <dbReference type="ARBA" id="ARBA00023211"/>
    </source>
</evidence>
<dbReference type="PROSITE" id="PS01324">
    <property type="entry name" value="GLYCOSYL_HYDROL_F4"/>
    <property type="match status" value="1"/>
</dbReference>
<evidence type="ECO:0000256" key="7">
    <source>
        <dbReference type="PIRSR" id="PIRSR601088-1"/>
    </source>
</evidence>
<dbReference type="Gene3D" id="3.90.110.10">
    <property type="entry name" value="Lactate dehydrogenase/glycoside hydrolase, family 4, C-terminal"/>
    <property type="match status" value="1"/>
</dbReference>
<dbReference type="InterPro" id="IPR015955">
    <property type="entry name" value="Lactate_DH/Glyco_Ohase_4_C"/>
</dbReference>
<comment type="caution">
    <text evidence="13">The sequence shown here is derived from an EMBL/GenBank/DDBJ whole genome shotgun (WGS) entry which is preliminary data.</text>
</comment>
<dbReference type="SUPFAM" id="SSF51735">
    <property type="entry name" value="NAD(P)-binding Rossmann-fold domains"/>
    <property type="match status" value="1"/>
</dbReference>
<evidence type="ECO:0000256" key="2">
    <source>
        <dbReference type="ARBA" id="ARBA00022723"/>
    </source>
</evidence>
<feature type="binding site" evidence="9">
    <location>
        <position position="195"/>
    </location>
    <ligand>
        <name>Mn(2+)</name>
        <dbReference type="ChEBI" id="CHEBI:29035"/>
    </ligand>
</feature>
<dbReference type="InterPro" id="IPR036291">
    <property type="entry name" value="NAD(P)-bd_dom_sf"/>
</dbReference>
<dbReference type="InterPro" id="IPR022616">
    <property type="entry name" value="Glyco_hydro_4_C"/>
</dbReference>
<dbReference type="PANTHER" id="PTHR32092">
    <property type="entry name" value="6-PHOSPHO-BETA-GLUCOSIDASE-RELATED"/>
    <property type="match status" value="1"/>
</dbReference>
<accession>A0A7W9J6F0</accession>
<evidence type="ECO:0000256" key="11">
    <source>
        <dbReference type="RuleBase" id="RU361152"/>
    </source>
</evidence>
<feature type="binding site" evidence="8">
    <location>
        <position position="90"/>
    </location>
    <ligand>
        <name>substrate</name>
    </ligand>
</feature>
<dbReference type="GO" id="GO:0005975">
    <property type="term" value="P:carbohydrate metabolic process"/>
    <property type="evidence" value="ECO:0007669"/>
    <property type="project" value="InterPro"/>
</dbReference>
<sequence>MKLTILGGGGFRVPLVYQALLSDQGEGRITSVTLYDTDRQRLNAITAVLKQQALSFADAPVVTPTTDLDEALRGADFVFSAIRVGGLEGRTIDERVALDLGVLGQETVGAGGIAYGLRTLPVATAIAQRVAVLAPDAWVINFTNPAGMVTESMLPYLGDRVIGICDSPSGLGRRAALALGLDASQTFYDYAGLNHLGWLRKLEYGGVDHLPSLLADSSALGQFEEGRLFGVEWLRSLGSIPNEYLHYYYFARETLAAVQSVEKTRGKFLLEQQSDFYAETARHPGDALELWQKTRAERESTYMVESREVADAGERDERDMSAGGYEQVALSLMRAIAHNERASLILNVRNRGTLEHLDDDAVVEIPCTVDANGARPITVSQLTDHQAGLVSSVKAVERSTIEAAASGSRATALRAFAWHPLIDSVNTAGKLLDGYVDHLPELSAFRA</sequence>
<feature type="active site" description="Proton donor" evidence="7">
    <location>
        <position position="166"/>
    </location>
</feature>
<keyword evidence="9" id="KW-0408">Iron</keyword>
<keyword evidence="9" id="KW-0170">Cobalt</keyword>
<dbReference type="InterPro" id="IPR001088">
    <property type="entry name" value="Glyco_hydro_4"/>
</dbReference>
<evidence type="ECO:0000256" key="8">
    <source>
        <dbReference type="PIRSR" id="PIRSR601088-2"/>
    </source>
</evidence>
<dbReference type="Pfam" id="PF02056">
    <property type="entry name" value="Glyco_hydro_4"/>
    <property type="match status" value="1"/>
</dbReference>
<dbReference type="Pfam" id="PF11975">
    <property type="entry name" value="Glyco_hydro_4C"/>
    <property type="match status" value="1"/>
</dbReference>
<dbReference type="RefSeq" id="WP_184795975.1">
    <property type="nucleotide sequence ID" value="NZ_JACHMY010000001.1"/>
</dbReference>
<feature type="site" description="Increases basicity of active site Tyr" evidence="10">
    <location>
        <position position="106"/>
    </location>
</feature>
<evidence type="ECO:0000313" key="14">
    <source>
        <dbReference type="Proteomes" id="UP000549971"/>
    </source>
</evidence>